<dbReference type="Gene3D" id="3.30.40.10">
    <property type="entry name" value="Zinc/RING finger domain, C3HC4 (zinc finger)"/>
    <property type="match status" value="1"/>
</dbReference>
<dbReference type="Gene3D" id="3.30.1490.490">
    <property type="match status" value="1"/>
</dbReference>
<keyword evidence="5" id="KW-0862">Zinc</keyword>
<feature type="domain" description="C2H2-type" evidence="10">
    <location>
        <begin position="57"/>
        <end position="82"/>
    </location>
</feature>
<gene>
    <name evidence="11" type="ORF">CPB83DRAFT_196651</name>
</gene>
<sequence length="906" mass="96954">MPVCPQCDNRVFTNKEALLQHMKSSSAWHPFCSICDRRFVSQTAYDAHMAAKHPPTYDCLTCSKSFHAPFALEDHYRGSQNHPNCVRCGRGFFDEGAREEHLLTAHPKFPCGPCGGILVYEDALEQHYSDSPHHPSCMQCGKGFKDDSAYAEHIAEIHADLHCKSCKTSFDHAEATQAHFWSSSSHPKCDQCSLGFEDNEARESHIEMVHAPTPTATATAVASTEPASPVPNIFPPAEMHLPAPEGLSKRDMTPLYSTGFTPLSPKNHAQRLIIGERRIDTPDLQLHMNYASPLTDVKPLFSPTSLPRPGGIIEELWSSRENVEVPTTSKTLPQRPPPERQSGHGSPIASNQSASPRTPLWTSPNQPHTPPRINTLTGSRSPPRASSSRSSFFSDPTAPPLSGPYQSVSSPRNSHYEPPSRPHHTTAYSSPSSFGSATSSTFDTSRFTTRRENRHISPPTVSPSRADFQSRLYPGSVRHAARAASFTRPSPPSETALGTRGTSGTNYPFGGGEYGIPLTQPRHAFMFGASNPGGGSSFGRVRGAASLTSASTTSEQVSWRELIGSRTPETRSEYGAGSTGNIAGSRFFDVEDGPGIPTPRAEAPQSLSASSSGGLIPLESTPPTISQTHQLPSSPSLATVSSPSSSALGRSPGSLHEPDTRPTTASSNWAPSVHEMKYTISVTSDFSTHSPDTSSPIGLGMLPTVSPLISTPLDVSSLELIPEAQKPLPASPPPEPPSPVTVVLELLEDTREPSPQPQLCGSETDVELELEPPPKSVSPVSASGSSSQSYITSPQEPFDEHEDTTNTAVSVPSPAALPSKVIQVGGVASPLLTPTGTPPVVAATMPSNPLHCRVCLADTCDDITASMCGHIFCNRCITDAVIKTNRCPVCMTPTLLYCLFRLDLAA</sequence>
<feature type="region of interest" description="Disordered" evidence="8">
    <location>
        <begin position="568"/>
        <end position="670"/>
    </location>
</feature>
<evidence type="ECO:0000256" key="1">
    <source>
        <dbReference type="ARBA" id="ARBA00004123"/>
    </source>
</evidence>
<keyword evidence="2" id="KW-0479">Metal-binding</keyword>
<organism evidence="11 12">
    <name type="scientific">Crepidotus variabilis</name>
    <dbReference type="NCBI Taxonomy" id="179855"/>
    <lineage>
        <taxon>Eukaryota</taxon>
        <taxon>Fungi</taxon>
        <taxon>Dikarya</taxon>
        <taxon>Basidiomycota</taxon>
        <taxon>Agaricomycotina</taxon>
        <taxon>Agaricomycetes</taxon>
        <taxon>Agaricomycetidae</taxon>
        <taxon>Agaricales</taxon>
        <taxon>Agaricineae</taxon>
        <taxon>Crepidotaceae</taxon>
        <taxon>Crepidotus</taxon>
    </lineage>
</organism>
<comment type="caution">
    <text evidence="11">The sequence shown here is derived from an EMBL/GenBank/DDBJ whole genome shotgun (WGS) entry which is preliminary data.</text>
</comment>
<keyword evidence="4 7" id="KW-0863">Zinc-finger</keyword>
<evidence type="ECO:0000259" key="9">
    <source>
        <dbReference type="PROSITE" id="PS50089"/>
    </source>
</evidence>
<dbReference type="PANTHER" id="PTHR24376:SF216">
    <property type="entry name" value="ZINC FINGER PROTEIN 420-LIKE"/>
    <property type="match status" value="1"/>
</dbReference>
<dbReference type="OrthoDB" id="6105938at2759"/>
<dbReference type="PROSITE" id="PS50157">
    <property type="entry name" value="ZINC_FINGER_C2H2_2"/>
    <property type="match status" value="2"/>
</dbReference>
<keyword evidence="6" id="KW-0539">Nucleus</keyword>
<evidence type="ECO:0000256" key="4">
    <source>
        <dbReference type="ARBA" id="ARBA00022771"/>
    </source>
</evidence>
<keyword evidence="3" id="KW-0677">Repeat</keyword>
<dbReference type="PROSITE" id="PS50089">
    <property type="entry name" value="ZF_RING_2"/>
    <property type="match status" value="1"/>
</dbReference>
<evidence type="ECO:0000256" key="2">
    <source>
        <dbReference type="ARBA" id="ARBA00022723"/>
    </source>
</evidence>
<dbReference type="GO" id="GO:0000978">
    <property type="term" value="F:RNA polymerase II cis-regulatory region sequence-specific DNA binding"/>
    <property type="evidence" value="ECO:0007669"/>
    <property type="project" value="TreeGrafter"/>
</dbReference>
<keyword evidence="12" id="KW-1185">Reference proteome</keyword>
<dbReference type="InterPro" id="IPR017907">
    <property type="entry name" value="Znf_RING_CS"/>
</dbReference>
<dbReference type="InterPro" id="IPR013083">
    <property type="entry name" value="Znf_RING/FYVE/PHD"/>
</dbReference>
<dbReference type="Pfam" id="PF00097">
    <property type="entry name" value="zf-C3HC4"/>
    <property type="match status" value="1"/>
</dbReference>
<dbReference type="PROSITE" id="PS00518">
    <property type="entry name" value="ZF_RING_1"/>
    <property type="match status" value="1"/>
</dbReference>
<evidence type="ECO:0000313" key="12">
    <source>
        <dbReference type="Proteomes" id="UP000807306"/>
    </source>
</evidence>
<evidence type="ECO:0000256" key="7">
    <source>
        <dbReference type="PROSITE-ProRule" id="PRU00042"/>
    </source>
</evidence>
<dbReference type="PANTHER" id="PTHR24376">
    <property type="entry name" value="ZINC FINGER PROTEIN"/>
    <property type="match status" value="1"/>
</dbReference>
<feature type="compositionally biased region" description="Low complexity" evidence="8">
    <location>
        <begin position="777"/>
        <end position="794"/>
    </location>
</feature>
<dbReference type="SMART" id="SM00355">
    <property type="entry name" value="ZnF_C2H2"/>
    <property type="match status" value="7"/>
</dbReference>
<accession>A0A9P6JQT2</accession>
<evidence type="ECO:0000256" key="5">
    <source>
        <dbReference type="ARBA" id="ARBA00022833"/>
    </source>
</evidence>
<feature type="region of interest" description="Disordered" evidence="8">
    <location>
        <begin position="317"/>
        <end position="512"/>
    </location>
</feature>
<reference evidence="11" key="1">
    <citation type="submission" date="2020-11" db="EMBL/GenBank/DDBJ databases">
        <authorList>
            <consortium name="DOE Joint Genome Institute"/>
            <person name="Ahrendt S."/>
            <person name="Riley R."/>
            <person name="Andreopoulos W."/>
            <person name="Labutti K."/>
            <person name="Pangilinan J."/>
            <person name="Ruiz-Duenas F.J."/>
            <person name="Barrasa J.M."/>
            <person name="Sanchez-Garcia M."/>
            <person name="Camarero S."/>
            <person name="Miyauchi S."/>
            <person name="Serrano A."/>
            <person name="Linde D."/>
            <person name="Babiker R."/>
            <person name="Drula E."/>
            <person name="Ayuso-Fernandez I."/>
            <person name="Pacheco R."/>
            <person name="Padilla G."/>
            <person name="Ferreira P."/>
            <person name="Barriuso J."/>
            <person name="Kellner H."/>
            <person name="Castanera R."/>
            <person name="Alfaro M."/>
            <person name="Ramirez L."/>
            <person name="Pisabarro A.G."/>
            <person name="Kuo A."/>
            <person name="Tritt A."/>
            <person name="Lipzen A."/>
            <person name="He G."/>
            <person name="Yan M."/>
            <person name="Ng V."/>
            <person name="Cullen D."/>
            <person name="Martin F."/>
            <person name="Rosso M.-N."/>
            <person name="Henrissat B."/>
            <person name="Hibbett D."/>
            <person name="Martinez A.T."/>
            <person name="Grigoriev I.V."/>
        </authorList>
    </citation>
    <scope>NUCLEOTIDE SEQUENCE</scope>
    <source>
        <strain evidence="11">CBS 506.95</strain>
    </source>
</reference>
<dbReference type="SUPFAM" id="SSF57850">
    <property type="entry name" value="RING/U-box"/>
    <property type="match status" value="1"/>
</dbReference>
<feature type="compositionally biased region" description="Polar residues" evidence="8">
    <location>
        <begin position="348"/>
        <end position="378"/>
    </location>
</feature>
<dbReference type="InterPro" id="IPR001841">
    <property type="entry name" value="Znf_RING"/>
</dbReference>
<dbReference type="GO" id="GO:0001228">
    <property type="term" value="F:DNA-binding transcription activator activity, RNA polymerase II-specific"/>
    <property type="evidence" value="ECO:0007669"/>
    <property type="project" value="TreeGrafter"/>
</dbReference>
<feature type="region of interest" description="Disordered" evidence="8">
    <location>
        <begin position="749"/>
        <end position="812"/>
    </location>
</feature>
<feature type="compositionally biased region" description="Low complexity" evidence="8">
    <location>
        <begin position="379"/>
        <end position="394"/>
    </location>
</feature>
<feature type="compositionally biased region" description="Polar residues" evidence="8">
    <location>
        <begin position="661"/>
        <end position="670"/>
    </location>
</feature>
<evidence type="ECO:0000259" key="10">
    <source>
        <dbReference type="PROSITE" id="PS50157"/>
    </source>
</evidence>
<proteinExistence type="predicted"/>
<dbReference type="EMBL" id="MU157842">
    <property type="protein sequence ID" value="KAF9530012.1"/>
    <property type="molecule type" value="Genomic_DNA"/>
</dbReference>
<dbReference type="Proteomes" id="UP000807306">
    <property type="component" value="Unassembled WGS sequence"/>
</dbReference>
<name>A0A9P6JQT2_9AGAR</name>
<feature type="compositionally biased region" description="Polar residues" evidence="8">
    <location>
        <begin position="621"/>
        <end position="630"/>
    </location>
</feature>
<evidence type="ECO:0008006" key="13">
    <source>
        <dbReference type="Google" id="ProtNLM"/>
    </source>
</evidence>
<comment type="subcellular location">
    <subcellularLocation>
        <location evidence="1">Nucleus</location>
    </subcellularLocation>
</comment>
<evidence type="ECO:0000313" key="11">
    <source>
        <dbReference type="EMBL" id="KAF9530012.1"/>
    </source>
</evidence>
<dbReference type="PROSITE" id="PS00028">
    <property type="entry name" value="ZINC_FINGER_C2H2_1"/>
    <property type="match status" value="3"/>
</dbReference>
<feature type="compositionally biased region" description="Low complexity" evidence="8">
    <location>
        <begin position="631"/>
        <end position="655"/>
    </location>
</feature>
<dbReference type="InterPro" id="IPR013087">
    <property type="entry name" value="Znf_C2H2_type"/>
</dbReference>
<evidence type="ECO:0000256" key="6">
    <source>
        <dbReference type="ARBA" id="ARBA00023242"/>
    </source>
</evidence>
<feature type="compositionally biased region" description="Low complexity" evidence="8">
    <location>
        <begin position="425"/>
        <end position="447"/>
    </location>
</feature>
<dbReference type="GO" id="GO:0005634">
    <property type="term" value="C:nucleus"/>
    <property type="evidence" value="ECO:0007669"/>
    <property type="project" value="UniProtKB-SubCell"/>
</dbReference>
<evidence type="ECO:0000256" key="8">
    <source>
        <dbReference type="SAM" id="MobiDB-lite"/>
    </source>
</evidence>
<dbReference type="Pfam" id="PF12874">
    <property type="entry name" value="zf-met"/>
    <property type="match status" value="1"/>
</dbReference>
<dbReference type="InterPro" id="IPR018957">
    <property type="entry name" value="Znf_C3HC4_RING-type"/>
</dbReference>
<protein>
    <recommendedName>
        <fullName evidence="13">RING-type E3 ubiquitin transferase</fullName>
    </recommendedName>
</protein>
<evidence type="ECO:0000256" key="3">
    <source>
        <dbReference type="ARBA" id="ARBA00022737"/>
    </source>
</evidence>
<feature type="compositionally biased region" description="Polar residues" evidence="8">
    <location>
        <begin position="404"/>
        <end position="413"/>
    </location>
</feature>
<dbReference type="GO" id="GO:0008270">
    <property type="term" value="F:zinc ion binding"/>
    <property type="evidence" value="ECO:0007669"/>
    <property type="project" value="UniProtKB-KW"/>
</dbReference>
<feature type="domain" description="C2H2-type" evidence="10">
    <location>
        <begin position="135"/>
        <end position="159"/>
    </location>
</feature>
<dbReference type="AlphaFoldDB" id="A0A9P6JQT2"/>
<dbReference type="SMART" id="SM00184">
    <property type="entry name" value="RING"/>
    <property type="match status" value="2"/>
</dbReference>
<feature type="domain" description="RING-type" evidence="9">
    <location>
        <begin position="852"/>
        <end position="890"/>
    </location>
</feature>
<dbReference type="Gene3D" id="3.30.160.60">
    <property type="entry name" value="Classic Zinc Finger"/>
    <property type="match status" value="1"/>
</dbReference>